<dbReference type="Gene3D" id="1.10.150.240">
    <property type="entry name" value="Putative phosphatase, domain 2"/>
    <property type="match status" value="1"/>
</dbReference>
<reference evidence="3 4" key="1">
    <citation type="submission" date="2020-08" db="EMBL/GenBank/DDBJ databases">
        <title>Genomic Encyclopedia of Type Strains, Phase IV (KMG-IV): sequencing the most valuable type-strain genomes for metagenomic binning, comparative biology and taxonomic classification.</title>
        <authorList>
            <person name="Goeker M."/>
        </authorList>
    </citation>
    <scope>NUCLEOTIDE SEQUENCE [LARGE SCALE GENOMIC DNA]</scope>
    <source>
        <strain evidence="3 4">DSM 101806</strain>
    </source>
</reference>
<feature type="binding site" evidence="2">
    <location>
        <position position="26"/>
    </location>
    <ligand>
        <name>Mg(2+)</name>
        <dbReference type="ChEBI" id="CHEBI:18420"/>
    </ligand>
</feature>
<feature type="binding site" evidence="2">
    <location>
        <position position="24"/>
    </location>
    <ligand>
        <name>Mg(2+)</name>
        <dbReference type="ChEBI" id="CHEBI:18420"/>
    </ligand>
</feature>
<keyword evidence="1 2" id="KW-0704">Schiff base</keyword>
<comment type="similarity">
    <text evidence="2">Belongs to the HAD-like hydrolase superfamily. PhnX family.</text>
</comment>
<dbReference type="SUPFAM" id="SSF56784">
    <property type="entry name" value="HAD-like"/>
    <property type="match status" value="1"/>
</dbReference>
<dbReference type="GO" id="GO:0006281">
    <property type="term" value="P:DNA repair"/>
    <property type="evidence" value="ECO:0007669"/>
    <property type="project" value="TreeGrafter"/>
</dbReference>
<dbReference type="InterPro" id="IPR023214">
    <property type="entry name" value="HAD_sf"/>
</dbReference>
<comment type="caution">
    <text evidence="3">The sequence shown here is derived from an EMBL/GenBank/DDBJ whole genome shotgun (WGS) entry which is preliminary data.</text>
</comment>
<dbReference type="EC" id="3.11.1.1" evidence="2"/>
<dbReference type="SFLD" id="SFLDG01135">
    <property type="entry name" value="C1.5.6:_HAD__Beta-PGM__Phospha"/>
    <property type="match status" value="1"/>
</dbReference>
<dbReference type="InterPro" id="IPR006439">
    <property type="entry name" value="HAD-SF_hydro_IA"/>
</dbReference>
<dbReference type="InterPro" id="IPR023198">
    <property type="entry name" value="PGP-like_dom2"/>
</dbReference>
<dbReference type="RefSeq" id="WP_183999705.1">
    <property type="nucleotide sequence ID" value="NZ_JACIEH010000003.1"/>
</dbReference>
<feature type="binding site" evidence="2">
    <location>
        <position position="198"/>
    </location>
    <ligand>
        <name>Mg(2+)</name>
        <dbReference type="ChEBI" id="CHEBI:18420"/>
    </ligand>
</feature>
<dbReference type="PANTHER" id="PTHR43434">
    <property type="entry name" value="PHOSPHOGLYCOLATE PHOSPHATASE"/>
    <property type="match status" value="1"/>
</dbReference>
<dbReference type="Proteomes" id="UP000557392">
    <property type="component" value="Unassembled WGS sequence"/>
</dbReference>
<dbReference type="GO" id="GO:0005829">
    <property type="term" value="C:cytosol"/>
    <property type="evidence" value="ECO:0007669"/>
    <property type="project" value="TreeGrafter"/>
</dbReference>
<keyword evidence="4" id="KW-1185">Reference proteome</keyword>
<organism evidence="3 4">
    <name type="scientific">Sphingomonas kyeonggiensis</name>
    <dbReference type="NCBI Taxonomy" id="1268553"/>
    <lineage>
        <taxon>Bacteria</taxon>
        <taxon>Pseudomonadati</taxon>
        <taxon>Pseudomonadota</taxon>
        <taxon>Alphaproteobacteria</taxon>
        <taxon>Sphingomonadales</taxon>
        <taxon>Sphingomonadaceae</taxon>
        <taxon>Sphingomonas</taxon>
    </lineage>
</organism>
<evidence type="ECO:0000313" key="3">
    <source>
        <dbReference type="EMBL" id="MBB4100410.1"/>
    </source>
</evidence>
<sequence length="281" mass="29485">MTLPSTHSQDTHAFRGPVSAAIFDWAGTVLDFGCIAPVAAFGEAFALAGVEISEAEARLPMGAAKREHIQQILAQPDVQVRWQATKGQASSEADVDVLYGEFLRIDAVNCARYSAMIPGALDVIAALRARGIAIGSTTGYPRSVMNGLAPLAAAQGYAPDCCVTVSDVARGRPWPDMPLANALALGVADVRGCVVVDDSPTGLSSGRAAGMWAIGIVASGNEVGLSLEDWQALDDDARDRLRRPARAKLEAAGAHYVIDTVADLLPVIDAIDARLRLGERP</sequence>
<dbReference type="InterPro" id="IPR050155">
    <property type="entry name" value="HAD-like_hydrolase_sf"/>
</dbReference>
<dbReference type="SFLD" id="SFLDG01129">
    <property type="entry name" value="C1.5:_HAD__Beta-PGM__Phosphata"/>
    <property type="match status" value="1"/>
</dbReference>
<dbReference type="HAMAP" id="MF_01375">
    <property type="entry name" value="PhnX"/>
    <property type="match status" value="1"/>
</dbReference>
<keyword evidence="2" id="KW-0460">Magnesium</keyword>
<dbReference type="InterPro" id="IPR036412">
    <property type="entry name" value="HAD-like_sf"/>
</dbReference>
<feature type="active site" description="Nucleophile" evidence="2">
    <location>
        <position position="24"/>
    </location>
</feature>
<dbReference type="GO" id="GO:0019700">
    <property type="term" value="P:organic phosphonate catabolic process"/>
    <property type="evidence" value="ECO:0007669"/>
    <property type="project" value="InterPro"/>
</dbReference>
<evidence type="ECO:0000256" key="2">
    <source>
        <dbReference type="HAMAP-Rule" id="MF_01375"/>
    </source>
</evidence>
<dbReference type="EMBL" id="JACIEH010000003">
    <property type="protein sequence ID" value="MBB4100410.1"/>
    <property type="molecule type" value="Genomic_DNA"/>
</dbReference>
<gene>
    <name evidence="2" type="primary">phnX</name>
    <name evidence="3" type="ORF">GGR46_003982</name>
</gene>
<comment type="function">
    <text evidence="2">Involved in phosphonate degradation.</text>
</comment>
<protein>
    <recommendedName>
        <fullName evidence="2">Phosphonoacetaldehyde hydrolase</fullName>
        <shortName evidence="2">Phosphonatase</shortName>
        <ecNumber evidence="2">3.11.1.1</ecNumber>
    </recommendedName>
    <alternativeName>
        <fullName evidence="2">Phosphonoacetaldehyde phosphonohydrolase</fullName>
    </alternativeName>
</protein>
<feature type="active site" description="Schiff-base intermediate with substrate" evidence="2">
    <location>
        <position position="65"/>
    </location>
</feature>
<dbReference type="SFLD" id="SFLDS00003">
    <property type="entry name" value="Haloacid_Dehalogenase"/>
    <property type="match status" value="1"/>
</dbReference>
<keyword evidence="2 3" id="KW-0378">Hydrolase</keyword>
<keyword evidence="2" id="KW-0479">Metal-binding</keyword>
<dbReference type="InterPro" id="IPR006323">
    <property type="entry name" value="Phosphonoacetald_hydro"/>
</dbReference>
<dbReference type="NCBIfam" id="TIGR01509">
    <property type="entry name" value="HAD-SF-IA-v3"/>
    <property type="match status" value="1"/>
</dbReference>
<comment type="catalytic activity">
    <reaction evidence="2">
        <text>phosphonoacetaldehyde + H2O = acetaldehyde + phosphate + H(+)</text>
        <dbReference type="Rhea" id="RHEA:18905"/>
        <dbReference type="ChEBI" id="CHEBI:15343"/>
        <dbReference type="ChEBI" id="CHEBI:15377"/>
        <dbReference type="ChEBI" id="CHEBI:15378"/>
        <dbReference type="ChEBI" id="CHEBI:43474"/>
        <dbReference type="ChEBI" id="CHEBI:58383"/>
        <dbReference type="EC" id="3.11.1.1"/>
    </reaction>
</comment>
<dbReference type="GO" id="GO:0050194">
    <property type="term" value="F:phosphonoacetaldehyde hydrolase activity"/>
    <property type="evidence" value="ECO:0007669"/>
    <property type="project" value="UniProtKB-UniRule"/>
</dbReference>
<name>A0A7W6JVM0_9SPHN</name>
<accession>A0A7W6JVM0</accession>
<proteinExistence type="inferred from homology"/>
<dbReference type="PANTHER" id="PTHR43434:SF19">
    <property type="entry name" value="PHOSPHONOACETALDEHYDE HYDROLASE"/>
    <property type="match status" value="1"/>
</dbReference>
<dbReference type="Pfam" id="PF00702">
    <property type="entry name" value="Hydrolase"/>
    <property type="match status" value="1"/>
</dbReference>
<comment type="subunit">
    <text evidence="2">Homodimer.</text>
</comment>
<evidence type="ECO:0000313" key="4">
    <source>
        <dbReference type="Proteomes" id="UP000557392"/>
    </source>
</evidence>
<dbReference type="GO" id="GO:0000287">
    <property type="term" value="F:magnesium ion binding"/>
    <property type="evidence" value="ECO:0007669"/>
    <property type="project" value="UniProtKB-UniRule"/>
</dbReference>
<dbReference type="GO" id="GO:0008967">
    <property type="term" value="F:phosphoglycolate phosphatase activity"/>
    <property type="evidence" value="ECO:0007669"/>
    <property type="project" value="TreeGrafter"/>
</dbReference>
<dbReference type="Gene3D" id="3.40.50.1000">
    <property type="entry name" value="HAD superfamily/HAD-like"/>
    <property type="match status" value="1"/>
</dbReference>
<dbReference type="AlphaFoldDB" id="A0A7W6JVM0"/>
<dbReference type="NCBIfam" id="TIGR01422">
    <property type="entry name" value="phosphonatase"/>
    <property type="match status" value="1"/>
</dbReference>
<evidence type="ECO:0000256" key="1">
    <source>
        <dbReference type="ARBA" id="ARBA00023270"/>
    </source>
</evidence>
<comment type="cofactor">
    <cofactor evidence="2">
        <name>Mg(2+)</name>
        <dbReference type="ChEBI" id="CHEBI:18420"/>
    </cofactor>
    <text evidence="2">Binds 1 Mg(2+) ion per subunit.</text>
</comment>